<keyword evidence="1" id="KW-0732">Signal</keyword>
<protein>
    <submittedName>
        <fullName evidence="3">Uncharacterized protein</fullName>
    </submittedName>
</protein>
<reference evidence="3" key="1">
    <citation type="submission" date="2022-11" db="UniProtKB">
        <authorList>
            <consortium name="WormBaseParasite"/>
        </authorList>
    </citation>
    <scope>IDENTIFICATION</scope>
</reference>
<feature type="chain" id="PRO_5036673350" evidence="1">
    <location>
        <begin position="22"/>
        <end position="91"/>
    </location>
</feature>
<name>A0A915KEJ7_ROMCU</name>
<organism evidence="2 3">
    <name type="scientific">Romanomermis culicivorax</name>
    <name type="common">Nematode worm</name>
    <dbReference type="NCBI Taxonomy" id="13658"/>
    <lineage>
        <taxon>Eukaryota</taxon>
        <taxon>Metazoa</taxon>
        <taxon>Ecdysozoa</taxon>
        <taxon>Nematoda</taxon>
        <taxon>Enoplea</taxon>
        <taxon>Dorylaimia</taxon>
        <taxon>Mermithida</taxon>
        <taxon>Mermithoidea</taxon>
        <taxon>Mermithidae</taxon>
        <taxon>Romanomermis</taxon>
    </lineage>
</organism>
<accession>A0A915KEJ7</accession>
<dbReference type="AlphaFoldDB" id="A0A915KEJ7"/>
<dbReference type="Proteomes" id="UP000887565">
    <property type="component" value="Unplaced"/>
</dbReference>
<sequence length="91" mass="10690">MKGHMTILISASILVLRIVESFNTNGISATDLRSFIRNRYQKYILDNEHNQELIPILRPAQSPVYENIDIYRKSDPRRSRFKSLPLRFGKK</sequence>
<dbReference type="WBParaSite" id="nRc.2.0.1.t36456-RA">
    <property type="protein sequence ID" value="nRc.2.0.1.t36456-RA"/>
    <property type="gene ID" value="nRc.2.0.1.g36456"/>
</dbReference>
<evidence type="ECO:0000313" key="2">
    <source>
        <dbReference type="Proteomes" id="UP000887565"/>
    </source>
</evidence>
<proteinExistence type="predicted"/>
<evidence type="ECO:0000313" key="3">
    <source>
        <dbReference type="WBParaSite" id="nRc.2.0.1.t36456-RA"/>
    </source>
</evidence>
<evidence type="ECO:0000256" key="1">
    <source>
        <dbReference type="SAM" id="SignalP"/>
    </source>
</evidence>
<keyword evidence="2" id="KW-1185">Reference proteome</keyword>
<feature type="signal peptide" evidence="1">
    <location>
        <begin position="1"/>
        <end position="21"/>
    </location>
</feature>